<dbReference type="AlphaFoldDB" id="A0A8S1H3L2"/>
<dbReference type="EMBL" id="CAJGYM010000014">
    <property type="protein sequence ID" value="CAD6190077.1"/>
    <property type="molecule type" value="Genomic_DNA"/>
</dbReference>
<organism evidence="1 2">
    <name type="scientific">Caenorhabditis auriculariae</name>
    <dbReference type="NCBI Taxonomy" id="2777116"/>
    <lineage>
        <taxon>Eukaryota</taxon>
        <taxon>Metazoa</taxon>
        <taxon>Ecdysozoa</taxon>
        <taxon>Nematoda</taxon>
        <taxon>Chromadorea</taxon>
        <taxon>Rhabditida</taxon>
        <taxon>Rhabditina</taxon>
        <taxon>Rhabditomorpha</taxon>
        <taxon>Rhabditoidea</taxon>
        <taxon>Rhabditidae</taxon>
        <taxon>Peloderinae</taxon>
        <taxon>Caenorhabditis</taxon>
    </lineage>
</organism>
<sequence>WCIYHIGIHVTHWDHKDQGRSITIATIVSPLTSRSHFRHSDVKKPHAQRSQIAKNLLKYSRSAERHYGGKDEKGSLCGFASSVAQEKLSPDAMNTVTNLILRRSFCWHFR</sequence>
<proteinExistence type="predicted"/>
<evidence type="ECO:0000313" key="2">
    <source>
        <dbReference type="Proteomes" id="UP000835052"/>
    </source>
</evidence>
<evidence type="ECO:0000313" key="1">
    <source>
        <dbReference type="EMBL" id="CAD6190077.1"/>
    </source>
</evidence>
<feature type="non-terminal residue" evidence="1">
    <location>
        <position position="1"/>
    </location>
</feature>
<dbReference type="Proteomes" id="UP000835052">
    <property type="component" value="Unassembled WGS sequence"/>
</dbReference>
<protein>
    <submittedName>
        <fullName evidence="1">Uncharacterized protein</fullName>
    </submittedName>
</protein>
<reference evidence="1" key="1">
    <citation type="submission" date="2020-10" db="EMBL/GenBank/DDBJ databases">
        <authorList>
            <person name="Kikuchi T."/>
        </authorList>
    </citation>
    <scope>NUCLEOTIDE SEQUENCE</scope>
    <source>
        <strain evidence="1">NKZ352</strain>
    </source>
</reference>
<accession>A0A8S1H3L2</accession>
<keyword evidence="2" id="KW-1185">Reference proteome</keyword>
<gene>
    <name evidence="1" type="ORF">CAUJ_LOCUS5996</name>
</gene>
<name>A0A8S1H3L2_9PELO</name>
<comment type="caution">
    <text evidence="1">The sequence shown here is derived from an EMBL/GenBank/DDBJ whole genome shotgun (WGS) entry which is preliminary data.</text>
</comment>